<dbReference type="InterPro" id="IPR051016">
    <property type="entry name" value="Diverse_Substrate_AcTransf"/>
</dbReference>
<dbReference type="Pfam" id="PF00583">
    <property type="entry name" value="Acetyltransf_1"/>
    <property type="match status" value="1"/>
</dbReference>
<dbReference type="EMBL" id="CP104144">
    <property type="protein sequence ID" value="UWU18018.1"/>
    <property type="molecule type" value="Genomic_DNA"/>
</dbReference>
<evidence type="ECO:0000259" key="3">
    <source>
        <dbReference type="PROSITE" id="PS51186"/>
    </source>
</evidence>
<dbReference type="InterPro" id="IPR000182">
    <property type="entry name" value="GNAT_dom"/>
</dbReference>
<keyword evidence="1 4" id="KW-0808">Transferase</keyword>
<keyword evidence="5" id="KW-0614">Plasmid</keyword>
<reference evidence="4 6" key="2">
    <citation type="submission" date="2017-12" db="EMBL/GenBank/DDBJ databases">
        <title>Genome sequence of Rhizobium sullae HCNT1 isolated from Sulla coronaria nodules and featuring peculiar denitrification phenotypes.</title>
        <authorList>
            <person name="De Diego-Diaz B."/>
            <person name="Treu L."/>
            <person name="Campanaro S."/>
            <person name="Da Silva Duarte V."/>
            <person name="Basaglia M."/>
            <person name="Favaro L."/>
            <person name="Casella S."/>
            <person name="Squartini A."/>
        </authorList>
    </citation>
    <scope>NUCLEOTIDE SEQUENCE [LARGE SCALE GENOMIC DNA]</scope>
    <source>
        <strain evidence="4 6">HCNT1</strain>
    </source>
</reference>
<evidence type="ECO:0000313" key="7">
    <source>
        <dbReference type="Proteomes" id="UP001060123"/>
    </source>
</evidence>
<dbReference type="RefSeq" id="WP_027512867.1">
    <property type="nucleotide sequence ID" value="NZ_CP104144.1"/>
</dbReference>
<dbReference type="Gene3D" id="3.40.630.30">
    <property type="match status" value="1"/>
</dbReference>
<dbReference type="EMBL" id="PIQN01000023">
    <property type="protein sequence ID" value="PKA40041.1"/>
    <property type="molecule type" value="Genomic_DNA"/>
</dbReference>
<dbReference type="Proteomes" id="UP001060123">
    <property type="component" value="Plasmid pWSM1592_1"/>
</dbReference>
<protein>
    <submittedName>
        <fullName evidence="4 5">N-acetyltransferase</fullName>
    </submittedName>
</protein>
<geneLocation type="plasmid" evidence="5 7">
    <name>pWSM1592_1</name>
</geneLocation>
<reference evidence="4 6" key="1">
    <citation type="submission" date="2017-11" db="EMBL/GenBank/DDBJ databases">
        <authorList>
            <person name="Han C.G."/>
        </authorList>
    </citation>
    <scope>NUCLEOTIDE SEQUENCE [LARGE SCALE GENOMIC DNA]</scope>
    <source>
        <strain evidence="4 6">HCNT1</strain>
    </source>
</reference>
<reference evidence="5" key="3">
    <citation type="submission" date="2022-09" db="EMBL/GenBank/DDBJ databases">
        <title>Australian commercial rhizobial inoculants.</title>
        <authorList>
            <person name="Kohlmeier M.G."/>
            <person name="O'Hara G.W."/>
            <person name="Colombi E."/>
            <person name="Ramsay J.P."/>
            <person name="Terpolilli J."/>
        </authorList>
    </citation>
    <scope>NUCLEOTIDE SEQUENCE</scope>
    <source>
        <strain evidence="5">WSM1592</strain>
        <plasmid evidence="5">pWSM1592_1</plasmid>
    </source>
</reference>
<dbReference type="PANTHER" id="PTHR10545">
    <property type="entry name" value="DIAMINE N-ACETYLTRANSFERASE"/>
    <property type="match status" value="1"/>
</dbReference>
<gene>
    <name evidence="4" type="ORF">CWR43_29435</name>
    <name evidence="5" type="ORF">N2599_22230</name>
</gene>
<evidence type="ECO:0000256" key="1">
    <source>
        <dbReference type="ARBA" id="ARBA00022679"/>
    </source>
</evidence>
<dbReference type="STRING" id="1041146.GCA_000427985_04499"/>
<dbReference type="InterPro" id="IPR016181">
    <property type="entry name" value="Acyl_CoA_acyltransferase"/>
</dbReference>
<name>A0A2N0D1P3_RHISU</name>
<organism evidence="4 6">
    <name type="scientific">Rhizobium sullae</name>
    <name type="common">Rhizobium hedysari</name>
    <dbReference type="NCBI Taxonomy" id="50338"/>
    <lineage>
        <taxon>Bacteria</taxon>
        <taxon>Pseudomonadati</taxon>
        <taxon>Pseudomonadota</taxon>
        <taxon>Alphaproteobacteria</taxon>
        <taxon>Hyphomicrobiales</taxon>
        <taxon>Rhizobiaceae</taxon>
        <taxon>Rhizobium/Agrobacterium group</taxon>
        <taxon>Rhizobium</taxon>
    </lineage>
</organism>
<evidence type="ECO:0000313" key="5">
    <source>
        <dbReference type="EMBL" id="UWU18018.1"/>
    </source>
</evidence>
<proteinExistence type="predicted"/>
<evidence type="ECO:0000256" key="2">
    <source>
        <dbReference type="ARBA" id="ARBA00023315"/>
    </source>
</evidence>
<sequence>MTFLIKSADAEPMLLTGLAEVFQEMQGHYLVPCPSLEEILKGLKNRPEGAEIIVAMENSLVIGFAAYSAIYPGPYLQPGLFLKELYVRRSFRGRGVGRALLAYLAELALQRDLSRIDWTADANDERLLEFYDGLGGQRKPDKLFYRLDADGLKRLTS</sequence>
<dbReference type="PROSITE" id="PS51186">
    <property type="entry name" value="GNAT"/>
    <property type="match status" value="1"/>
</dbReference>
<dbReference type="CDD" id="cd04301">
    <property type="entry name" value="NAT_SF"/>
    <property type="match status" value="1"/>
</dbReference>
<evidence type="ECO:0000313" key="6">
    <source>
        <dbReference type="Proteomes" id="UP000232164"/>
    </source>
</evidence>
<dbReference type="PANTHER" id="PTHR10545:SF29">
    <property type="entry name" value="GH14572P-RELATED"/>
    <property type="match status" value="1"/>
</dbReference>
<evidence type="ECO:0000313" key="4">
    <source>
        <dbReference type="EMBL" id="PKA40041.1"/>
    </source>
</evidence>
<dbReference type="SUPFAM" id="SSF55729">
    <property type="entry name" value="Acyl-CoA N-acyltransferases (Nat)"/>
    <property type="match status" value="1"/>
</dbReference>
<dbReference type="GO" id="GO:0008080">
    <property type="term" value="F:N-acetyltransferase activity"/>
    <property type="evidence" value="ECO:0007669"/>
    <property type="project" value="TreeGrafter"/>
</dbReference>
<keyword evidence="2" id="KW-0012">Acyltransferase</keyword>
<keyword evidence="7" id="KW-1185">Reference proteome</keyword>
<feature type="domain" description="N-acetyltransferase" evidence="3">
    <location>
        <begin position="5"/>
        <end position="157"/>
    </location>
</feature>
<dbReference type="Proteomes" id="UP000232164">
    <property type="component" value="Unassembled WGS sequence"/>
</dbReference>
<dbReference type="AlphaFoldDB" id="A0A2N0D1P3"/>
<accession>A0A2N0D1P3</accession>